<protein>
    <recommendedName>
        <fullName evidence="4">DUF1573 domain-containing protein</fullName>
    </recommendedName>
</protein>
<evidence type="ECO:0008006" key="4">
    <source>
        <dbReference type="Google" id="ProtNLM"/>
    </source>
</evidence>
<keyword evidence="1" id="KW-0812">Transmembrane</keyword>
<keyword evidence="3" id="KW-1185">Reference proteome</keyword>
<gene>
    <name evidence="2" type="ORF">FRUB_01460</name>
</gene>
<dbReference type="Pfam" id="PF07610">
    <property type="entry name" value="DUF1573"/>
    <property type="match status" value="1"/>
</dbReference>
<comment type="caution">
    <text evidence="2">The sequence shown here is derived from an EMBL/GenBank/DDBJ whole genome shotgun (WGS) entry which is preliminary data.</text>
</comment>
<keyword evidence="1" id="KW-1133">Transmembrane helix</keyword>
<evidence type="ECO:0000313" key="2">
    <source>
        <dbReference type="EMBL" id="OWK45129.1"/>
    </source>
</evidence>
<keyword evidence="1" id="KW-0472">Membrane</keyword>
<dbReference type="AlphaFoldDB" id="A0A225E6K2"/>
<dbReference type="Gene3D" id="2.60.40.10">
    <property type="entry name" value="Immunoglobulins"/>
    <property type="match status" value="1"/>
</dbReference>
<proteinExistence type="predicted"/>
<feature type="transmembrane region" description="Helical" evidence="1">
    <location>
        <begin position="65"/>
        <end position="84"/>
    </location>
</feature>
<accession>A0A225E6K2</accession>
<dbReference type="EMBL" id="NIDE01000002">
    <property type="protein sequence ID" value="OWK45129.1"/>
    <property type="molecule type" value="Genomic_DNA"/>
</dbReference>
<reference evidence="3" key="1">
    <citation type="submission" date="2017-06" db="EMBL/GenBank/DDBJ databases">
        <title>Genome analysis of Fimbriiglobus ruber SP5, the first member of the order Planctomycetales with confirmed chitinolytic capability.</title>
        <authorList>
            <person name="Ravin N.V."/>
            <person name="Rakitin A.L."/>
            <person name="Ivanova A.A."/>
            <person name="Beletsky A.V."/>
            <person name="Kulichevskaya I.S."/>
            <person name="Mardanov A.V."/>
            <person name="Dedysh S.N."/>
        </authorList>
    </citation>
    <scope>NUCLEOTIDE SEQUENCE [LARGE SCALE GENOMIC DNA]</scope>
    <source>
        <strain evidence="3">SP5</strain>
    </source>
</reference>
<dbReference type="Proteomes" id="UP000214646">
    <property type="component" value="Unassembled WGS sequence"/>
</dbReference>
<dbReference type="InterPro" id="IPR013783">
    <property type="entry name" value="Ig-like_fold"/>
</dbReference>
<organism evidence="2 3">
    <name type="scientific">Fimbriiglobus ruber</name>
    <dbReference type="NCBI Taxonomy" id="1908690"/>
    <lineage>
        <taxon>Bacteria</taxon>
        <taxon>Pseudomonadati</taxon>
        <taxon>Planctomycetota</taxon>
        <taxon>Planctomycetia</taxon>
        <taxon>Gemmatales</taxon>
        <taxon>Gemmataceae</taxon>
        <taxon>Fimbriiglobus</taxon>
    </lineage>
</organism>
<dbReference type="InterPro" id="IPR011467">
    <property type="entry name" value="DUF1573"/>
</dbReference>
<sequence>MVDLARLRVRIGDSLGRPAVDPSTPLAPAACLKTHDFTGGIGRVGGNNPRSPPLIRPRSQTMTRYILIVLLTVSFAAVWGVAWYSKRGSSPGVPTIHVPEFIDLGECEAGQIATSEFDIANDGTAELNIAGVHAACSCTGLETKQPDGQYSKVEAVTILPGERKTFVVRLAVNGPPGESLTSGFHFQTDDPARPEVNLAVRLRRIRSGAFSQPVAFAFGTTSVSQPVFKVVDIIDAVSPPRAVDRVATSNSELVRLTQLAVPEAEAAIPGGRIVARVRIDVATQTPAEIDERVNVWLVNEAPSSPVSIRVLGRVAAPVEFAPKTLVLLPTAGDVRQGTFLCVTHGRPATVRVVECPSGFTAHFDSEVAPTAPRRLVVARTTLGSAADAQIRVGVTLDGIETVHTLQVTCATD</sequence>
<evidence type="ECO:0000256" key="1">
    <source>
        <dbReference type="SAM" id="Phobius"/>
    </source>
</evidence>
<name>A0A225E6K2_9BACT</name>
<evidence type="ECO:0000313" key="3">
    <source>
        <dbReference type="Proteomes" id="UP000214646"/>
    </source>
</evidence>